<dbReference type="Gene3D" id="2.170.260.10">
    <property type="entry name" value="paz domain"/>
    <property type="match status" value="1"/>
</dbReference>
<keyword evidence="4" id="KW-0943">RNA-mediated gene silencing</keyword>
<dbReference type="Pfam" id="PF16486">
    <property type="entry name" value="ArgoN"/>
    <property type="match status" value="1"/>
</dbReference>
<dbReference type="InterPro" id="IPR036397">
    <property type="entry name" value="RNaseH_sf"/>
</dbReference>
<dbReference type="PANTHER" id="PTHR22891">
    <property type="entry name" value="EUKARYOTIC TRANSLATION INITIATION FACTOR 2C"/>
    <property type="match status" value="1"/>
</dbReference>
<dbReference type="Pfam" id="PF02170">
    <property type="entry name" value="PAZ"/>
    <property type="match status" value="1"/>
</dbReference>
<evidence type="ECO:0000259" key="7">
    <source>
        <dbReference type="PROSITE" id="PS50821"/>
    </source>
</evidence>
<dbReference type="InterPro" id="IPR014811">
    <property type="entry name" value="ArgoL1"/>
</dbReference>
<evidence type="ECO:0000256" key="3">
    <source>
        <dbReference type="ARBA" id="ARBA00022884"/>
    </source>
</evidence>
<evidence type="ECO:0000256" key="2">
    <source>
        <dbReference type="ARBA" id="ARBA00022491"/>
    </source>
</evidence>
<dbReference type="CDD" id="cd04657">
    <property type="entry name" value="Piwi_ago-like"/>
    <property type="match status" value="1"/>
</dbReference>
<feature type="compositionally biased region" description="Basic residues" evidence="6">
    <location>
        <begin position="7"/>
        <end position="20"/>
    </location>
</feature>
<dbReference type="SMART" id="SM00950">
    <property type="entry name" value="Piwi"/>
    <property type="match status" value="1"/>
</dbReference>
<reference evidence="10" key="2">
    <citation type="submission" date="2025-08" db="UniProtKB">
        <authorList>
            <consortium name="RefSeq"/>
        </authorList>
    </citation>
    <scope>IDENTIFICATION</scope>
    <source>
        <tissue evidence="10">Leaf</tissue>
    </source>
</reference>
<dbReference type="InterPro" id="IPR003165">
    <property type="entry name" value="Piwi"/>
</dbReference>
<dbReference type="Pfam" id="PF08699">
    <property type="entry name" value="ArgoL1"/>
    <property type="match status" value="1"/>
</dbReference>
<feature type="region of interest" description="Disordered" evidence="6">
    <location>
        <begin position="118"/>
        <end position="146"/>
    </location>
</feature>
<dbReference type="GeneID" id="104788004"/>
<proteinExistence type="inferred from homology"/>
<feature type="region of interest" description="Disordered" evidence="6">
    <location>
        <begin position="1"/>
        <end position="46"/>
    </location>
</feature>
<dbReference type="InterPro" id="IPR036085">
    <property type="entry name" value="PAZ_dom_sf"/>
</dbReference>
<dbReference type="InterPro" id="IPR003100">
    <property type="entry name" value="PAZ_dom"/>
</dbReference>
<keyword evidence="2" id="KW-0678">Repressor</keyword>
<comment type="similarity">
    <text evidence="1">Belongs to the argonaute family. Ago subfamily.</text>
</comment>
<keyword evidence="9" id="KW-1185">Reference proteome</keyword>
<feature type="domain" description="Piwi" evidence="8">
    <location>
        <begin position="661"/>
        <end position="962"/>
    </location>
</feature>
<dbReference type="Gene3D" id="3.30.420.10">
    <property type="entry name" value="Ribonuclease H-like superfamily/Ribonuclease H"/>
    <property type="match status" value="1"/>
</dbReference>
<dbReference type="Gene3D" id="3.40.50.2300">
    <property type="match status" value="1"/>
</dbReference>
<feature type="region of interest" description="Disordered" evidence="6">
    <location>
        <begin position="966"/>
        <end position="988"/>
    </location>
</feature>
<dbReference type="InterPro" id="IPR032472">
    <property type="entry name" value="ArgoL2"/>
</dbReference>
<dbReference type="SMART" id="SM01163">
    <property type="entry name" value="DUF1785"/>
    <property type="match status" value="1"/>
</dbReference>
<protein>
    <submittedName>
        <fullName evidence="10">Protein argonaute 7</fullName>
    </submittedName>
</protein>
<accession>A0ABM0Z8N3</accession>
<keyword evidence="5" id="KW-0687">Ribonucleoprotein</keyword>
<dbReference type="RefSeq" id="XP_010511973.1">
    <property type="nucleotide sequence ID" value="XM_010513671.2"/>
</dbReference>
<feature type="domain" description="PAZ" evidence="7">
    <location>
        <begin position="391"/>
        <end position="496"/>
    </location>
</feature>
<dbReference type="PROSITE" id="PS50821">
    <property type="entry name" value="PAZ"/>
    <property type="match status" value="1"/>
</dbReference>
<dbReference type="Pfam" id="PF02171">
    <property type="entry name" value="Piwi"/>
    <property type="match status" value="1"/>
</dbReference>
<dbReference type="Pfam" id="PF16488">
    <property type="entry name" value="ArgoL2"/>
    <property type="match status" value="1"/>
</dbReference>
<evidence type="ECO:0000259" key="8">
    <source>
        <dbReference type="PROSITE" id="PS50822"/>
    </source>
</evidence>
<dbReference type="PROSITE" id="PS50822">
    <property type="entry name" value="PIWI"/>
    <property type="match status" value="1"/>
</dbReference>
<evidence type="ECO:0000256" key="1">
    <source>
        <dbReference type="ARBA" id="ARBA00008201"/>
    </source>
</evidence>
<dbReference type="InterPro" id="IPR032474">
    <property type="entry name" value="Argonaute_N"/>
</dbReference>
<dbReference type="CDD" id="cd02846">
    <property type="entry name" value="PAZ_argonaute_like"/>
    <property type="match status" value="1"/>
</dbReference>
<evidence type="ECO:0000256" key="4">
    <source>
        <dbReference type="ARBA" id="ARBA00023158"/>
    </source>
</evidence>
<keyword evidence="3" id="KW-0694">RNA-binding</keyword>
<dbReference type="InterPro" id="IPR045246">
    <property type="entry name" value="Piwi_ago-like"/>
</dbReference>
<dbReference type="SMART" id="SM00949">
    <property type="entry name" value="PAZ"/>
    <property type="match status" value="1"/>
</dbReference>
<name>A0ABM0Z8N3_CAMSA</name>
<reference evidence="9" key="1">
    <citation type="journal article" date="2014" name="Nat. Commun.">
        <title>The emerging biofuel crop Camelina sativa retains a highly undifferentiated hexaploid genome structure.</title>
        <authorList>
            <person name="Kagale S."/>
            <person name="Koh C."/>
            <person name="Nixon J."/>
            <person name="Bollina V."/>
            <person name="Clarke W.E."/>
            <person name="Tuteja R."/>
            <person name="Spillane C."/>
            <person name="Robinson S.J."/>
            <person name="Links M.G."/>
            <person name="Clarke C."/>
            <person name="Higgins E.E."/>
            <person name="Huebert T."/>
            <person name="Sharpe A.G."/>
            <person name="Parkin I.A."/>
        </authorList>
    </citation>
    <scope>NUCLEOTIDE SEQUENCE [LARGE SCALE GENOMIC DNA]</scope>
    <source>
        <strain evidence="9">cv. DH55</strain>
    </source>
</reference>
<organism evidence="9 10">
    <name type="scientific">Camelina sativa</name>
    <name type="common">False flax</name>
    <name type="synonym">Myagrum sativum</name>
    <dbReference type="NCBI Taxonomy" id="90675"/>
    <lineage>
        <taxon>Eukaryota</taxon>
        <taxon>Viridiplantae</taxon>
        <taxon>Streptophyta</taxon>
        <taxon>Embryophyta</taxon>
        <taxon>Tracheophyta</taxon>
        <taxon>Spermatophyta</taxon>
        <taxon>Magnoliopsida</taxon>
        <taxon>eudicotyledons</taxon>
        <taxon>Gunneridae</taxon>
        <taxon>Pentapetalae</taxon>
        <taxon>rosids</taxon>
        <taxon>malvids</taxon>
        <taxon>Brassicales</taxon>
        <taxon>Brassicaceae</taxon>
        <taxon>Camelineae</taxon>
        <taxon>Camelina</taxon>
    </lineage>
</organism>
<evidence type="ECO:0000313" key="9">
    <source>
        <dbReference type="Proteomes" id="UP000694864"/>
    </source>
</evidence>
<evidence type="ECO:0000256" key="5">
    <source>
        <dbReference type="ARBA" id="ARBA00023274"/>
    </source>
</evidence>
<dbReference type="SUPFAM" id="SSF101690">
    <property type="entry name" value="PAZ domain"/>
    <property type="match status" value="1"/>
</dbReference>
<dbReference type="Proteomes" id="UP000694864">
    <property type="component" value="Chromosome 5"/>
</dbReference>
<sequence length="1005" mass="114822">MEDKTKTQSHHHHHHHHNSTKHISNSKSSTPLLHKPYHHVQTNPPPFLLHPSSHQNLSLQSSYYYYYYCYFYSQFHNSLPPPPPPLLPHPPPPPLPPLLPLPPPSPHSMTRFNKSLPVSQVVERKQQQQHQKKKIQVSEHKANNKVSGSIATTEAAASLVVAKRPDFGGQEGSVIYLLANHFLVKFDPLQRIYHYNVEISPQPSKEIARMIKQKLVETERNSFSGVVPAFDGRKNIYSPVEFQDDRLEFFVNLPMPTCKAVMSSGDLREKQPPKKIDKLFRVNMRLVSKFDGKKEQRKEGEDWAPLPPEYIHALDVILRENPMEKCTSIGRSFYSSSMGGSKEIGGGAVGLRGFFQSLRQTQQGLALNMDLSITAFHESIGVIAYLQKRLEFLKDLPRNKGKELSLEEKREVEKALTNIRVFVCHRETVQRYRVYGLTEEITEKLWFPDRDGKHLRVMSYFKDHYGYEIQYKNLPCLQISRARPCYLPMELCMICEGQKFLGKLSDDQAAKIMKMGCQKPNERKAIIDKVMAGSVGPSSGNQTREFNLEVSKGMTLLKGRILQPPKLKLDRPKNLKECKVFKGSRIERWALMSIGGSSDQKSTIPKFINELTQKCEHLGVFLSKNTISSTFFEPSHILNNISLLESKLKEIQRAASNNLQLIICVMEKKHKGYGDLKRIAETRIGVVTQCCLYPNITKLSSQFVSNLALKINAKIGGSMTELYKSIPSHIPRLLRPDEPVIFMGADVTHPHPFDDCSPSVAAVVGSINWPEANRYVSRMRSQTHRQEIIQDLDLMVKELLDDFYKAVNKLPNRIIFFRDGVSETQFKKILQEELQSIKAACSKFQDYNPSITFAVVQKRHHTRLFRCEPDHENIPQGTVVDTVITHPKEFDFYLCSHLGVKGTSRPTHYHILWDENEFTSDELQRLVYNLCYTFVRCTKPISIVPPAYYAHLAAYRGRLYIERSSESNGGGSMNHHPSSVSRVGPPKTIPLPKLSDNVKNLMFYC</sequence>
<dbReference type="SUPFAM" id="SSF53098">
    <property type="entry name" value="Ribonuclease H-like"/>
    <property type="match status" value="1"/>
</dbReference>
<feature type="compositionally biased region" description="Low complexity" evidence="6">
    <location>
        <begin position="21"/>
        <end position="30"/>
    </location>
</feature>
<dbReference type="InterPro" id="IPR012337">
    <property type="entry name" value="RNaseH-like_sf"/>
</dbReference>
<gene>
    <name evidence="10" type="primary">LOC104788004</name>
</gene>
<evidence type="ECO:0000313" key="10">
    <source>
        <dbReference type="RefSeq" id="XP_010511973.1"/>
    </source>
</evidence>
<evidence type="ECO:0000256" key="6">
    <source>
        <dbReference type="SAM" id="MobiDB-lite"/>
    </source>
</evidence>